<keyword evidence="2" id="KW-1185">Reference proteome</keyword>
<dbReference type="RefSeq" id="WP_092123758.1">
    <property type="nucleotide sequence ID" value="NZ_FMXO01000022.1"/>
</dbReference>
<evidence type="ECO:0000313" key="2">
    <source>
        <dbReference type="Proteomes" id="UP000198771"/>
    </source>
</evidence>
<name>A0A1G6ET70_9BACT</name>
<evidence type="ECO:0008006" key="3">
    <source>
        <dbReference type="Google" id="ProtNLM"/>
    </source>
</evidence>
<organism evidence="1 2">
    <name type="scientific">Desulfonatronum thiosulfatophilum</name>
    <dbReference type="NCBI Taxonomy" id="617002"/>
    <lineage>
        <taxon>Bacteria</taxon>
        <taxon>Pseudomonadati</taxon>
        <taxon>Thermodesulfobacteriota</taxon>
        <taxon>Desulfovibrionia</taxon>
        <taxon>Desulfovibrionales</taxon>
        <taxon>Desulfonatronaceae</taxon>
        <taxon>Desulfonatronum</taxon>
    </lineage>
</organism>
<reference evidence="1 2" key="1">
    <citation type="submission" date="2016-10" db="EMBL/GenBank/DDBJ databases">
        <authorList>
            <person name="de Groot N.N."/>
        </authorList>
    </citation>
    <scope>NUCLEOTIDE SEQUENCE [LARGE SCALE GENOMIC DNA]</scope>
    <source>
        <strain evidence="1 2">ASO4-2</strain>
    </source>
</reference>
<gene>
    <name evidence="1" type="ORF">SAMN05660653_03118</name>
</gene>
<dbReference type="OrthoDB" id="9799211at2"/>
<protein>
    <recommendedName>
        <fullName evidence="3">DUF3800 domain-containing protein</fullName>
    </recommendedName>
</protein>
<dbReference type="STRING" id="617002.SAMN05660653_03118"/>
<sequence length="233" mass="27546">MDFDVYCDESRPDVFCSRKNNARHLVIGSLWLPTAARNEMKQAIHGLRDKHRVGGEFKWRKVTPSRRDFYMELIAWFMSMGDRLRFRCIAVNHEQLNLKLYHDDDQELGFYKFYYQVLHHWILDCNRYSIFCDFKKNRKADRLHVLQRCLRNSNLSSDILRVQAVRSKESVLLQLTDVLTGIASARLNNILTPNTTKHDLVCGLENRVGRQVRHTMRNEQKFNVFVINLAGGW</sequence>
<dbReference type="AlphaFoldDB" id="A0A1G6ET70"/>
<dbReference type="InterPro" id="IPR024524">
    <property type="entry name" value="DUF3800"/>
</dbReference>
<dbReference type="Proteomes" id="UP000198771">
    <property type="component" value="Unassembled WGS sequence"/>
</dbReference>
<dbReference type="Pfam" id="PF12686">
    <property type="entry name" value="DUF3800"/>
    <property type="match status" value="1"/>
</dbReference>
<evidence type="ECO:0000313" key="1">
    <source>
        <dbReference type="EMBL" id="SDB60603.1"/>
    </source>
</evidence>
<proteinExistence type="predicted"/>
<dbReference type="EMBL" id="FMXO01000022">
    <property type="protein sequence ID" value="SDB60603.1"/>
    <property type="molecule type" value="Genomic_DNA"/>
</dbReference>
<accession>A0A1G6ET70</accession>